<protein>
    <submittedName>
        <fullName evidence="2">NIPSNAP family protein</fullName>
    </submittedName>
</protein>
<sequence>MTIACFIRYDIDPFQRDAFRDYAENWGRIIPRCGGNLIGYFLPLEGTNYEAWGLVGFDSLAAYEAYRARLRLDPESRANFAMAQEKRFILREERTFTEVVEGAFQKAAQ</sequence>
<dbReference type="RefSeq" id="WP_166879545.1">
    <property type="nucleotide sequence ID" value="NZ_WHJH01000029.1"/>
</dbReference>
<keyword evidence="3" id="KW-1185">Reference proteome</keyword>
<comment type="caution">
    <text evidence="2">The sequence shown here is derived from an EMBL/GenBank/DDBJ whole genome shotgun (WGS) entry which is preliminary data.</text>
</comment>
<feature type="domain" description="NIPSNAP" evidence="1">
    <location>
        <begin position="6"/>
        <end position="98"/>
    </location>
</feature>
<dbReference type="InterPro" id="IPR012577">
    <property type="entry name" value="NIPSNAP"/>
</dbReference>
<dbReference type="Proteomes" id="UP000609726">
    <property type="component" value="Unassembled WGS sequence"/>
</dbReference>
<evidence type="ECO:0000259" key="1">
    <source>
        <dbReference type="Pfam" id="PF07978"/>
    </source>
</evidence>
<proteinExistence type="predicted"/>
<dbReference type="Gene3D" id="3.30.70.100">
    <property type="match status" value="1"/>
</dbReference>
<reference evidence="2 3" key="1">
    <citation type="submission" date="2019-10" db="EMBL/GenBank/DDBJ databases">
        <title>Taxonomy of Antarctic Massilia spp.: description of Massilia rubra sp. nov., Massilia aquatica sp. nov., Massilia mucilaginosa sp. nov., Massilia frigida sp. nov. isolated from streams, lakes and regoliths.</title>
        <authorList>
            <person name="Holochova P."/>
            <person name="Sedlacek I."/>
            <person name="Kralova S."/>
            <person name="Maslanova I."/>
            <person name="Busse H.-J."/>
            <person name="Stankova E."/>
            <person name="Vrbovska V."/>
            <person name="Kovarovic V."/>
            <person name="Bartak M."/>
            <person name="Svec P."/>
            <person name="Pantucek R."/>
        </authorList>
    </citation>
    <scope>NUCLEOTIDE SEQUENCE [LARGE SCALE GENOMIC DNA]</scope>
    <source>
        <strain evidence="2 3">CCM 8733</strain>
    </source>
</reference>
<gene>
    <name evidence="2" type="ORF">F2P45_20980</name>
</gene>
<evidence type="ECO:0000313" key="2">
    <source>
        <dbReference type="EMBL" id="NHZ91460.1"/>
    </source>
</evidence>
<accession>A0ABX0NXP1</accession>
<dbReference type="SUPFAM" id="SSF54909">
    <property type="entry name" value="Dimeric alpha+beta barrel"/>
    <property type="match status" value="1"/>
</dbReference>
<dbReference type="Pfam" id="PF07978">
    <property type="entry name" value="NIPSNAP"/>
    <property type="match status" value="1"/>
</dbReference>
<organism evidence="2 3">
    <name type="scientific">Massilia mucilaginosa</name>
    <dbReference type="NCBI Taxonomy" id="2609282"/>
    <lineage>
        <taxon>Bacteria</taxon>
        <taxon>Pseudomonadati</taxon>
        <taxon>Pseudomonadota</taxon>
        <taxon>Betaproteobacteria</taxon>
        <taxon>Burkholderiales</taxon>
        <taxon>Oxalobacteraceae</taxon>
        <taxon>Telluria group</taxon>
        <taxon>Massilia</taxon>
    </lineage>
</organism>
<dbReference type="InterPro" id="IPR011008">
    <property type="entry name" value="Dimeric_a/b-barrel"/>
</dbReference>
<evidence type="ECO:0000313" key="3">
    <source>
        <dbReference type="Proteomes" id="UP000609726"/>
    </source>
</evidence>
<dbReference type="EMBL" id="WHJH01000029">
    <property type="protein sequence ID" value="NHZ91460.1"/>
    <property type="molecule type" value="Genomic_DNA"/>
</dbReference>
<name>A0ABX0NXP1_9BURK</name>